<keyword evidence="2" id="KW-0812">Transmembrane</keyword>
<sequence length="118" mass="13441">MDIAGTEPDASSSKPDHPPSSSPPPVELSIGEKEQAELRARFKEKVYLEYQEQLKDVCESFAEMSKKVERDIEKNENFRRRVVKIHRDNVEFGGGCFLGGLLLGMAICISWEEWVRRG</sequence>
<proteinExistence type="predicted"/>
<keyword evidence="2" id="KW-0472">Membrane</keyword>
<reference evidence="3 4" key="2">
    <citation type="journal article" date="2012" name="PLoS Pathog.">
        <title>Diverse lifestyles and strategies of plant pathogenesis encoded in the genomes of eighteen Dothideomycetes fungi.</title>
        <authorList>
            <person name="Ohm R.A."/>
            <person name="Feau N."/>
            <person name="Henrissat B."/>
            <person name="Schoch C.L."/>
            <person name="Horwitz B.A."/>
            <person name="Barry K.W."/>
            <person name="Condon B.J."/>
            <person name="Copeland A.C."/>
            <person name="Dhillon B."/>
            <person name="Glaser F."/>
            <person name="Hesse C.N."/>
            <person name="Kosti I."/>
            <person name="LaButti K."/>
            <person name="Lindquist E.A."/>
            <person name="Lucas S."/>
            <person name="Salamov A.A."/>
            <person name="Bradshaw R.E."/>
            <person name="Ciuffetti L."/>
            <person name="Hamelin R.C."/>
            <person name="Kema G.H.J."/>
            <person name="Lawrence C."/>
            <person name="Scott J.A."/>
            <person name="Spatafora J.W."/>
            <person name="Turgeon B.G."/>
            <person name="de Wit P.J.G.M."/>
            <person name="Zhong S."/>
            <person name="Goodwin S.B."/>
            <person name="Grigoriev I.V."/>
        </authorList>
    </citation>
    <scope>NUCLEOTIDE SEQUENCE [LARGE SCALE GENOMIC DNA]</scope>
    <source>
        <strain evidence="4">NZE10 / CBS 128990</strain>
    </source>
</reference>
<evidence type="ECO:0000313" key="3">
    <source>
        <dbReference type="EMBL" id="EME39152.1"/>
    </source>
</evidence>
<feature type="region of interest" description="Disordered" evidence="1">
    <location>
        <begin position="1"/>
        <end position="29"/>
    </location>
</feature>
<dbReference type="EMBL" id="KB446545">
    <property type="protein sequence ID" value="EME39152.1"/>
    <property type="molecule type" value="Genomic_DNA"/>
</dbReference>
<keyword evidence="4" id="KW-1185">Reference proteome</keyword>
<keyword evidence="2" id="KW-1133">Transmembrane helix</keyword>
<reference evidence="4" key="1">
    <citation type="journal article" date="2012" name="PLoS Genet.">
        <title>The genomes of the fungal plant pathogens Cladosporium fulvum and Dothistroma septosporum reveal adaptation to different hosts and lifestyles but also signatures of common ancestry.</title>
        <authorList>
            <person name="de Wit P.J.G.M."/>
            <person name="van der Burgt A."/>
            <person name="Oekmen B."/>
            <person name="Stergiopoulos I."/>
            <person name="Abd-Elsalam K.A."/>
            <person name="Aerts A.L."/>
            <person name="Bahkali A.H."/>
            <person name="Beenen H.G."/>
            <person name="Chettri P."/>
            <person name="Cox M.P."/>
            <person name="Datema E."/>
            <person name="de Vries R.P."/>
            <person name="Dhillon B."/>
            <person name="Ganley A.R."/>
            <person name="Griffiths S.A."/>
            <person name="Guo Y."/>
            <person name="Hamelin R.C."/>
            <person name="Henrissat B."/>
            <person name="Kabir M.S."/>
            <person name="Jashni M.K."/>
            <person name="Kema G."/>
            <person name="Klaubauf S."/>
            <person name="Lapidus A."/>
            <person name="Levasseur A."/>
            <person name="Lindquist E."/>
            <person name="Mehrabi R."/>
            <person name="Ohm R.A."/>
            <person name="Owen T.J."/>
            <person name="Salamov A."/>
            <person name="Schwelm A."/>
            <person name="Schijlen E."/>
            <person name="Sun H."/>
            <person name="van den Burg H.A."/>
            <person name="van Ham R.C.H.J."/>
            <person name="Zhang S."/>
            <person name="Goodwin S.B."/>
            <person name="Grigoriev I.V."/>
            <person name="Collemare J."/>
            <person name="Bradshaw R.E."/>
        </authorList>
    </citation>
    <scope>NUCLEOTIDE SEQUENCE [LARGE SCALE GENOMIC DNA]</scope>
    <source>
        <strain evidence="4">NZE10 / CBS 128990</strain>
    </source>
</reference>
<evidence type="ECO:0000313" key="4">
    <source>
        <dbReference type="Proteomes" id="UP000016933"/>
    </source>
</evidence>
<dbReference type="Proteomes" id="UP000016933">
    <property type="component" value="Unassembled WGS sequence"/>
</dbReference>
<gene>
    <name evidence="3" type="ORF">DOTSEDRAFT_28334</name>
</gene>
<dbReference type="OrthoDB" id="10587890at2759"/>
<feature type="transmembrane region" description="Helical" evidence="2">
    <location>
        <begin position="90"/>
        <end position="112"/>
    </location>
</feature>
<dbReference type="OMA" id="GMAICIS"/>
<evidence type="ECO:0000256" key="2">
    <source>
        <dbReference type="SAM" id="Phobius"/>
    </source>
</evidence>
<evidence type="ECO:0000256" key="1">
    <source>
        <dbReference type="SAM" id="MobiDB-lite"/>
    </source>
</evidence>
<name>M2XI56_DOTSN</name>
<dbReference type="AlphaFoldDB" id="M2XI56"/>
<accession>M2XI56</accession>
<dbReference type="HOGENOM" id="CLU_2073079_0_0_1"/>
<organism evidence="3 4">
    <name type="scientific">Dothistroma septosporum (strain NZE10 / CBS 128990)</name>
    <name type="common">Red band needle blight fungus</name>
    <name type="synonym">Mycosphaerella pini</name>
    <dbReference type="NCBI Taxonomy" id="675120"/>
    <lineage>
        <taxon>Eukaryota</taxon>
        <taxon>Fungi</taxon>
        <taxon>Dikarya</taxon>
        <taxon>Ascomycota</taxon>
        <taxon>Pezizomycotina</taxon>
        <taxon>Dothideomycetes</taxon>
        <taxon>Dothideomycetidae</taxon>
        <taxon>Mycosphaerellales</taxon>
        <taxon>Mycosphaerellaceae</taxon>
        <taxon>Dothistroma</taxon>
    </lineage>
</organism>
<protein>
    <submittedName>
        <fullName evidence="3">Uncharacterized protein</fullName>
    </submittedName>
</protein>